<dbReference type="GO" id="GO:0030435">
    <property type="term" value="P:sporulation resulting in formation of a cellular spore"/>
    <property type="evidence" value="ECO:0007669"/>
    <property type="project" value="InterPro"/>
</dbReference>
<dbReference type="InterPro" id="IPR013693">
    <property type="entry name" value="SpoIID/LytB_N"/>
</dbReference>
<accession>A0A7C5YAR7</accession>
<dbReference type="AlphaFoldDB" id="A0A7C5YAR7"/>
<organism evidence="2">
    <name type="scientific">Fervidobacterium nodosum</name>
    <dbReference type="NCBI Taxonomy" id="2424"/>
    <lineage>
        <taxon>Bacteria</taxon>
        <taxon>Thermotogati</taxon>
        <taxon>Thermotogota</taxon>
        <taxon>Thermotogae</taxon>
        <taxon>Thermotogales</taxon>
        <taxon>Fervidobacteriaceae</taxon>
        <taxon>Fervidobacterium</taxon>
    </lineage>
</organism>
<comment type="caution">
    <text evidence="2">The sequence shown here is derived from an EMBL/GenBank/DDBJ whole genome shotgun (WGS) entry which is preliminary data.</text>
</comment>
<dbReference type="InterPro" id="IPR051922">
    <property type="entry name" value="Bact_Sporulation_Assoc"/>
</dbReference>
<dbReference type="Pfam" id="PF08486">
    <property type="entry name" value="SpoIID"/>
    <property type="match status" value="1"/>
</dbReference>
<feature type="domain" description="Sporulation stage II protein D amidase enhancer LytB N-terminal" evidence="1">
    <location>
        <begin position="428"/>
        <end position="518"/>
    </location>
</feature>
<sequence length="806" mass="90996">MEFRKSFALFFLIMSFIISGVGFSQNEEEVFCSVEVSLSLPDGYVLSEEVSQSVSYMVSFLEDGKLVSKIESKEPTVHFEYDESKFLNGMAIDCEVYFNGLLILRGQRIFSLDELKEKGKVEIRLSKVFGKVLITFNGISDYFEKTHEALGLYVTSLFDETQYFLDLSIEPEPVLLQLSAGRCMVKLVKNLKDKINENDNEMVLASTEIDVLPNTLTPFLVTVKEEEFLILKDRALLSKVVFTDTSKGIIGLEKEGPLALNKNVEVNDRVVNNWSSVIYPGLRNVYAWFSNGKISKIEFQDDFPRFIRVLISSKINSAGGMVSYLFDNVSLEFNGGFKVSIFDSSNLIYKQIFQTNIGEKRIFEVYESNGFIYVKLKNGNNELVYGPFSKDSRIYVKPFEEKAYFLVRVRGTNKYTGTAEVTYIPTKGFALINDLSVEDYLYSVVSGEMPSSYHLEALKAQAVAARTYAIDKILNDRRYSTIGANLDDSINFQVYNTQKISDNAIAAVNQTRGQILTFNGKPAATFYYAVSSGFSLDCADVFGSKISYLKSKPISVSESANSLASLGEEFDNFLKIWDKDVLEKMGFVETTSAFFGWKIVYTWDEIIQRVGTLKNAIVKEIIRETPNSNTNTIEPNVQPESTITTMDEASMVSNELSNQISELVQNATQTSYQSTDTTNNYPKIYVSKRAPGGIVTEVKIETYDKEIIILKDDVRRLFSPTNKNIQLMNNTTRNDFTSLPSNVFTLELIKDTNGSTKVVLYGRGYGHGVGMSQVAANNLARKYNWDYVNILSFFYEGTELKNIFKK</sequence>
<reference evidence="2" key="1">
    <citation type="journal article" date="2020" name="mSystems">
        <title>Genome- and Community-Level Interaction Insights into Carbon Utilization and Element Cycling Functions of Hydrothermarchaeota in Hydrothermal Sediment.</title>
        <authorList>
            <person name="Zhou Z."/>
            <person name="Liu Y."/>
            <person name="Xu W."/>
            <person name="Pan J."/>
            <person name="Luo Z.H."/>
            <person name="Li M."/>
        </authorList>
    </citation>
    <scope>NUCLEOTIDE SEQUENCE [LARGE SCALE GENOMIC DNA]</scope>
    <source>
        <strain evidence="2">SpSt-1088</strain>
    </source>
</reference>
<proteinExistence type="predicted"/>
<name>A0A7C5YAR7_9BACT</name>
<dbReference type="PANTHER" id="PTHR30032">
    <property type="entry name" value="N-ACETYLMURAMOYL-L-ALANINE AMIDASE-RELATED"/>
    <property type="match status" value="1"/>
</dbReference>
<gene>
    <name evidence="2" type="ORF">ENM46_05145</name>
</gene>
<dbReference type="PANTHER" id="PTHR30032:SF4">
    <property type="entry name" value="AMIDASE ENHANCER"/>
    <property type="match status" value="1"/>
</dbReference>
<dbReference type="GO" id="GO:0030288">
    <property type="term" value="C:outer membrane-bounded periplasmic space"/>
    <property type="evidence" value="ECO:0007669"/>
    <property type="project" value="TreeGrafter"/>
</dbReference>
<dbReference type="InterPro" id="IPR013486">
    <property type="entry name" value="SpoIID/LytB"/>
</dbReference>
<evidence type="ECO:0000259" key="1">
    <source>
        <dbReference type="Pfam" id="PF08486"/>
    </source>
</evidence>
<dbReference type="NCBIfam" id="TIGR02669">
    <property type="entry name" value="SpoIID_LytB"/>
    <property type="match status" value="1"/>
</dbReference>
<evidence type="ECO:0000313" key="2">
    <source>
        <dbReference type="EMBL" id="HHR34313.1"/>
    </source>
</evidence>
<dbReference type="EMBL" id="DRXW01000309">
    <property type="protein sequence ID" value="HHR34313.1"/>
    <property type="molecule type" value="Genomic_DNA"/>
</dbReference>
<protein>
    <submittedName>
        <fullName evidence="2">SpoIID/LytB domain-containing protein</fullName>
    </submittedName>
</protein>